<dbReference type="Proteomes" id="UP000053558">
    <property type="component" value="Unassembled WGS sequence"/>
</dbReference>
<dbReference type="EMBL" id="JH711578">
    <property type="protein sequence ID" value="EIW81102.1"/>
    <property type="molecule type" value="Genomic_DNA"/>
</dbReference>
<proteinExistence type="predicted"/>
<keyword evidence="2" id="KW-1185">Reference proteome</keyword>
<dbReference type="GeneID" id="19205288"/>
<accession>A0A5M3MPI6</accession>
<sequence>MVSFARAGFYLLGSHRHLCRLSLYHSCLSAGLSGVLSTPTLPCMANATEQAKVAGAYLRGSFPHLRMLILKSQVIDNQDTLPCDGEFLAPKLSTLELDGKSFAGGERIWMEEPTNEISERKITLTHYAPTDMGMSSELTMDSVYASLNRCAHLTLFAVEENVEFNSVESEDSISTNIGRVCLQGLRGTTLSRFFNGYPGVDTANITHCDFEGGWEAPLGASSLNLYDIEGEKGLIQVLKSWKGSFLNVQHCPGFNKRVLETMIEHPPENMDALVLYTDDNLFSVELFRNAVSAWEEQLLCLAVYQPGDGPSEQDIAWFEERLEAFKWATDVYIPRRNRLHSSPPDYTDATDLYGSSHVDYSDNIVM</sequence>
<comment type="caution">
    <text evidence="1">The sequence shown here is derived from an EMBL/GenBank/DDBJ whole genome shotgun (WGS) entry which is preliminary data.</text>
</comment>
<dbReference type="AlphaFoldDB" id="A0A5M3MPI6"/>
<dbReference type="KEGG" id="cput:CONPUDRAFT_165323"/>
<gene>
    <name evidence="1" type="ORF">CONPUDRAFT_165323</name>
</gene>
<evidence type="ECO:0000313" key="1">
    <source>
        <dbReference type="EMBL" id="EIW81102.1"/>
    </source>
</evidence>
<organism evidence="1 2">
    <name type="scientific">Coniophora puteana (strain RWD-64-598)</name>
    <name type="common">Brown rot fungus</name>
    <dbReference type="NCBI Taxonomy" id="741705"/>
    <lineage>
        <taxon>Eukaryota</taxon>
        <taxon>Fungi</taxon>
        <taxon>Dikarya</taxon>
        <taxon>Basidiomycota</taxon>
        <taxon>Agaricomycotina</taxon>
        <taxon>Agaricomycetes</taxon>
        <taxon>Agaricomycetidae</taxon>
        <taxon>Boletales</taxon>
        <taxon>Coniophorineae</taxon>
        <taxon>Coniophoraceae</taxon>
        <taxon>Coniophora</taxon>
    </lineage>
</organism>
<name>A0A5M3MPI6_CONPW</name>
<protein>
    <submittedName>
        <fullName evidence="1">Uncharacterized protein</fullName>
    </submittedName>
</protein>
<reference evidence="2" key="1">
    <citation type="journal article" date="2012" name="Science">
        <title>The Paleozoic origin of enzymatic lignin decomposition reconstructed from 31 fungal genomes.</title>
        <authorList>
            <person name="Floudas D."/>
            <person name="Binder M."/>
            <person name="Riley R."/>
            <person name="Barry K."/>
            <person name="Blanchette R.A."/>
            <person name="Henrissat B."/>
            <person name="Martinez A.T."/>
            <person name="Otillar R."/>
            <person name="Spatafora J.W."/>
            <person name="Yadav J.S."/>
            <person name="Aerts A."/>
            <person name="Benoit I."/>
            <person name="Boyd A."/>
            <person name="Carlson A."/>
            <person name="Copeland A."/>
            <person name="Coutinho P.M."/>
            <person name="de Vries R.P."/>
            <person name="Ferreira P."/>
            <person name="Findley K."/>
            <person name="Foster B."/>
            <person name="Gaskell J."/>
            <person name="Glotzer D."/>
            <person name="Gorecki P."/>
            <person name="Heitman J."/>
            <person name="Hesse C."/>
            <person name="Hori C."/>
            <person name="Igarashi K."/>
            <person name="Jurgens J.A."/>
            <person name="Kallen N."/>
            <person name="Kersten P."/>
            <person name="Kohler A."/>
            <person name="Kuees U."/>
            <person name="Kumar T.K.A."/>
            <person name="Kuo A."/>
            <person name="LaButti K."/>
            <person name="Larrondo L.F."/>
            <person name="Lindquist E."/>
            <person name="Ling A."/>
            <person name="Lombard V."/>
            <person name="Lucas S."/>
            <person name="Lundell T."/>
            <person name="Martin R."/>
            <person name="McLaughlin D.J."/>
            <person name="Morgenstern I."/>
            <person name="Morin E."/>
            <person name="Murat C."/>
            <person name="Nagy L.G."/>
            <person name="Nolan M."/>
            <person name="Ohm R.A."/>
            <person name="Patyshakuliyeva A."/>
            <person name="Rokas A."/>
            <person name="Ruiz-Duenas F.J."/>
            <person name="Sabat G."/>
            <person name="Salamov A."/>
            <person name="Samejima M."/>
            <person name="Schmutz J."/>
            <person name="Slot J.C."/>
            <person name="St John F."/>
            <person name="Stenlid J."/>
            <person name="Sun H."/>
            <person name="Sun S."/>
            <person name="Syed K."/>
            <person name="Tsang A."/>
            <person name="Wiebenga A."/>
            <person name="Young D."/>
            <person name="Pisabarro A."/>
            <person name="Eastwood D.C."/>
            <person name="Martin F."/>
            <person name="Cullen D."/>
            <person name="Grigoriev I.V."/>
            <person name="Hibbett D.S."/>
        </authorList>
    </citation>
    <scope>NUCLEOTIDE SEQUENCE [LARGE SCALE GENOMIC DNA]</scope>
    <source>
        <strain evidence="2">RWD-64-598 SS2</strain>
    </source>
</reference>
<evidence type="ECO:0000313" key="2">
    <source>
        <dbReference type="Proteomes" id="UP000053558"/>
    </source>
</evidence>
<dbReference type="RefSeq" id="XP_007768521.1">
    <property type="nucleotide sequence ID" value="XM_007770331.1"/>
</dbReference>